<protein>
    <submittedName>
        <fullName evidence="1">Uncharacterized protein</fullName>
    </submittedName>
</protein>
<name>A0ABU1JV42_9PROT</name>
<dbReference type="RefSeq" id="WP_309798636.1">
    <property type="nucleotide sequence ID" value="NZ_JAVDPW010000009.1"/>
</dbReference>
<reference evidence="1 2" key="1">
    <citation type="submission" date="2023-07" db="EMBL/GenBank/DDBJ databases">
        <title>Sorghum-associated microbial communities from plants grown in Nebraska, USA.</title>
        <authorList>
            <person name="Schachtman D."/>
        </authorList>
    </citation>
    <scope>NUCLEOTIDE SEQUENCE [LARGE SCALE GENOMIC DNA]</scope>
    <source>
        <strain evidence="1 2">584</strain>
    </source>
</reference>
<sequence length="220" mass="25018">MVAFSATSTSRSASGAIDLDQERAAVDRIMSKLSHCVEGEWIEHSHPPILELREAEDGPPRLTATAPGGDPTIFRSLVGCLMPPLLLYVLHTPRGEGETGRYMSPDISQDQFRDFLERFGDYLRNDSRFDLWVRSADDKATVVWDRHNLIWAYGPTDRFVTVLRGLGFREGRPGVDFEHEHHYRAAFDGDAKALLEAFDWYRTPLRPEDEQWPKKEEGGS</sequence>
<comment type="caution">
    <text evidence="1">The sequence shown here is derived from an EMBL/GenBank/DDBJ whole genome shotgun (WGS) entry which is preliminary data.</text>
</comment>
<dbReference type="EMBL" id="JAVDPW010000009">
    <property type="protein sequence ID" value="MDR6292491.1"/>
    <property type="molecule type" value="Genomic_DNA"/>
</dbReference>
<accession>A0ABU1JV42</accession>
<proteinExistence type="predicted"/>
<organism evidence="1 2">
    <name type="scientific">Inquilinus ginsengisoli</name>
    <dbReference type="NCBI Taxonomy" id="363840"/>
    <lineage>
        <taxon>Bacteria</taxon>
        <taxon>Pseudomonadati</taxon>
        <taxon>Pseudomonadota</taxon>
        <taxon>Alphaproteobacteria</taxon>
        <taxon>Rhodospirillales</taxon>
        <taxon>Rhodospirillaceae</taxon>
        <taxon>Inquilinus</taxon>
    </lineage>
</organism>
<evidence type="ECO:0000313" key="1">
    <source>
        <dbReference type="EMBL" id="MDR6292491.1"/>
    </source>
</evidence>
<dbReference type="Proteomes" id="UP001262410">
    <property type="component" value="Unassembled WGS sequence"/>
</dbReference>
<evidence type="ECO:0000313" key="2">
    <source>
        <dbReference type="Proteomes" id="UP001262410"/>
    </source>
</evidence>
<gene>
    <name evidence="1" type="ORF">E9232_005031</name>
</gene>
<keyword evidence="2" id="KW-1185">Reference proteome</keyword>